<dbReference type="HOGENOM" id="CLU_071641_1_0_1"/>
<keyword evidence="3" id="KW-1185">Reference proteome</keyword>
<organism evidence="2 3">
    <name type="scientific">Collybiopsis luxurians FD-317 M1</name>
    <dbReference type="NCBI Taxonomy" id="944289"/>
    <lineage>
        <taxon>Eukaryota</taxon>
        <taxon>Fungi</taxon>
        <taxon>Dikarya</taxon>
        <taxon>Basidiomycota</taxon>
        <taxon>Agaricomycotina</taxon>
        <taxon>Agaricomycetes</taxon>
        <taxon>Agaricomycetidae</taxon>
        <taxon>Agaricales</taxon>
        <taxon>Marasmiineae</taxon>
        <taxon>Omphalotaceae</taxon>
        <taxon>Collybiopsis</taxon>
        <taxon>Collybiopsis luxurians</taxon>
    </lineage>
</organism>
<dbReference type="OrthoDB" id="3029622at2759"/>
<dbReference type="Proteomes" id="UP000053593">
    <property type="component" value="Unassembled WGS sequence"/>
</dbReference>
<feature type="transmembrane region" description="Helical" evidence="1">
    <location>
        <begin position="219"/>
        <end position="242"/>
    </location>
</feature>
<dbReference type="AlphaFoldDB" id="A0A0D0ARP6"/>
<reference evidence="2 3" key="1">
    <citation type="submission" date="2014-04" db="EMBL/GenBank/DDBJ databases">
        <title>Evolutionary Origins and Diversification of the Mycorrhizal Mutualists.</title>
        <authorList>
            <consortium name="DOE Joint Genome Institute"/>
            <consortium name="Mycorrhizal Genomics Consortium"/>
            <person name="Kohler A."/>
            <person name="Kuo A."/>
            <person name="Nagy L.G."/>
            <person name="Floudas D."/>
            <person name="Copeland A."/>
            <person name="Barry K.W."/>
            <person name="Cichocki N."/>
            <person name="Veneault-Fourrey C."/>
            <person name="LaButti K."/>
            <person name="Lindquist E.A."/>
            <person name="Lipzen A."/>
            <person name="Lundell T."/>
            <person name="Morin E."/>
            <person name="Murat C."/>
            <person name="Riley R."/>
            <person name="Ohm R."/>
            <person name="Sun H."/>
            <person name="Tunlid A."/>
            <person name="Henrissat B."/>
            <person name="Grigoriev I.V."/>
            <person name="Hibbett D.S."/>
            <person name="Martin F."/>
        </authorList>
    </citation>
    <scope>NUCLEOTIDE SEQUENCE [LARGE SCALE GENOMIC DNA]</scope>
    <source>
        <strain evidence="2 3">FD-317 M1</strain>
    </source>
</reference>
<keyword evidence="1" id="KW-0812">Transmembrane</keyword>
<feature type="transmembrane region" description="Helical" evidence="1">
    <location>
        <begin position="142"/>
        <end position="160"/>
    </location>
</feature>
<feature type="transmembrane region" description="Helical" evidence="1">
    <location>
        <begin position="112"/>
        <end position="130"/>
    </location>
</feature>
<dbReference type="EMBL" id="KN834834">
    <property type="protein sequence ID" value="KIK53005.1"/>
    <property type="molecule type" value="Genomic_DNA"/>
</dbReference>
<proteinExistence type="predicted"/>
<name>A0A0D0ARP6_9AGAR</name>
<feature type="transmembrane region" description="Helical" evidence="1">
    <location>
        <begin position="52"/>
        <end position="70"/>
    </location>
</feature>
<evidence type="ECO:0000313" key="3">
    <source>
        <dbReference type="Proteomes" id="UP000053593"/>
    </source>
</evidence>
<gene>
    <name evidence="2" type="ORF">GYMLUDRAFT_250717</name>
</gene>
<keyword evidence="1" id="KW-1133">Transmembrane helix</keyword>
<protein>
    <submittedName>
        <fullName evidence="2">Uncharacterized protein</fullName>
    </submittedName>
</protein>
<evidence type="ECO:0000256" key="1">
    <source>
        <dbReference type="SAM" id="Phobius"/>
    </source>
</evidence>
<feature type="transmembrane region" description="Helical" evidence="1">
    <location>
        <begin position="27"/>
        <end position="45"/>
    </location>
</feature>
<sequence length="313" mass="34727">MTPDDQQLLSSYGEDVYLNVCELIVEFTGYGIFLLGLCVAVHIMLHKPHHPLLIKGSLSVIFICFTWIILGQGGYELTQVLFALVRTSVEGIAAQGQTAFDKDLPWQYQDNWPITVNLLLGDFIVAWRAWKLFQHEKLWKIVLLSLLLANVGINIADCIWNEIDIVQESTGIGQRSTLDWLSPTMSLAINLCATLMITWKTWNHHRMMADSSHIQSRAINILLVLIESGVIFCLIQVVYLSLNVVDMDTSDGTAASSLTFQLALEAVTGLQIIAAPLYPLAVFILIGIESSPVMETIHLTQESNGTVTTAELA</sequence>
<evidence type="ECO:0000313" key="2">
    <source>
        <dbReference type="EMBL" id="KIK53005.1"/>
    </source>
</evidence>
<feature type="transmembrane region" description="Helical" evidence="1">
    <location>
        <begin position="180"/>
        <end position="199"/>
    </location>
</feature>
<accession>A0A0D0ARP6</accession>
<feature type="transmembrane region" description="Helical" evidence="1">
    <location>
        <begin position="262"/>
        <end position="288"/>
    </location>
</feature>
<keyword evidence="1" id="KW-0472">Membrane</keyword>